<evidence type="ECO:0000256" key="1">
    <source>
        <dbReference type="SAM" id="Phobius"/>
    </source>
</evidence>
<proteinExistence type="predicted"/>
<comment type="caution">
    <text evidence="2">The sequence shown here is derived from an EMBL/GenBank/DDBJ whole genome shotgun (WGS) entry which is preliminary data.</text>
</comment>
<reference evidence="2 3" key="1">
    <citation type="submission" date="2015-01" db="EMBL/GenBank/DDBJ databases">
        <title>Evolution of Trichinella species and genotypes.</title>
        <authorList>
            <person name="Korhonen P.K."/>
            <person name="Edoardo P."/>
            <person name="Giuseppe L.R."/>
            <person name="Gasser R.B."/>
        </authorList>
    </citation>
    <scope>NUCLEOTIDE SEQUENCE [LARGE SCALE GENOMIC DNA]</scope>
    <source>
        <strain evidence="2">ISS3</strain>
    </source>
</reference>
<dbReference type="InParanoid" id="A0A0V1BDL4"/>
<dbReference type="AlphaFoldDB" id="A0A0V1BDL4"/>
<keyword evidence="1" id="KW-1133">Transmembrane helix</keyword>
<sequence length="214" mass="23452">MFETIELRTFIRLLTEGMKAGGLIGQCPLTPLLVEVTIGQAFDSIRPTQSGQSFYFSAWVKPGNKNDKTSLLRLCSSSIVGGLKLALMLISKLLLFISIPFPALRSHLLKVTVNRCGGELGRAARFFLFFLFSPLFPTCMLNEAVVIVGLVWFGCKLVGGVTRYNNSVNVMETAGKDDVGHDLKLPLLACLLNQLVKVELQAMVDKKLVVCDLA</sequence>
<keyword evidence="1" id="KW-0472">Membrane</keyword>
<dbReference type="Proteomes" id="UP000054776">
    <property type="component" value="Unassembled WGS sequence"/>
</dbReference>
<organism evidence="2 3">
    <name type="scientific">Trichinella spiralis</name>
    <name type="common">Trichina worm</name>
    <dbReference type="NCBI Taxonomy" id="6334"/>
    <lineage>
        <taxon>Eukaryota</taxon>
        <taxon>Metazoa</taxon>
        <taxon>Ecdysozoa</taxon>
        <taxon>Nematoda</taxon>
        <taxon>Enoplea</taxon>
        <taxon>Dorylaimia</taxon>
        <taxon>Trichinellida</taxon>
        <taxon>Trichinellidae</taxon>
        <taxon>Trichinella</taxon>
    </lineage>
</organism>
<dbReference type="OrthoDB" id="10542404at2759"/>
<dbReference type="EMBL" id="JYDH01000058">
    <property type="protein sequence ID" value="KRY35065.1"/>
    <property type="molecule type" value="Genomic_DNA"/>
</dbReference>
<evidence type="ECO:0000313" key="2">
    <source>
        <dbReference type="EMBL" id="KRY35065.1"/>
    </source>
</evidence>
<gene>
    <name evidence="2" type="ORF">T01_5998</name>
</gene>
<protein>
    <submittedName>
        <fullName evidence="2">Uncharacterized protein</fullName>
    </submittedName>
</protein>
<feature type="transmembrane region" description="Helical" evidence="1">
    <location>
        <begin position="85"/>
        <end position="104"/>
    </location>
</feature>
<feature type="transmembrane region" description="Helical" evidence="1">
    <location>
        <begin position="124"/>
        <end position="153"/>
    </location>
</feature>
<keyword evidence="3" id="KW-1185">Reference proteome</keyword>
<evidence type="ECO:0000313" key="3">
    <source>
        <dbReference type="Proteomes" id="UP000054776"/>
    </source>
</evidence>
<keyword evidence="1" id="KW-0812">Transmembrane</keyword>
<accession>A0A0V1BDL4</accession>
<name>A0A0V1BDL4_TRISP</name>